<feature type="chain" id="PRO_5025382471" evidence="1">
    <location>
        <begin position="23"/>
        <end position="206"/>
    </location>
</feature>
<dbReference type="PANTHER" id="PTHR33881:SF10">
    <property type="entry name" value="SLIT HOMOLOG 2 PROTEIN-LIKE"/>
    <property type="match status" value="1"/>
</dbReference>
<dbReference type="EMBL" id="VEPZ02001641">
    <property type="protein sequence ID" value="KAE8664683.1"/>
    <property type="molecule type" value="Genomic_DNA"/>
</dbReference>
<dbReference type="Proteomes" id="UP000436088">
    <property type="component" value="Unassembled WGS sequence"/>
</dbReference>
<keyword evidence="1" id="KW-0732">Signal</keyword>
<protein>
    <submittedName>
        <fullName evidence="2">Uncharacterized protein</fullName>
    </submittedName>
</protein>
<evidence type="ECO:0000256" key="1">
    <source>
        <dbReference type="SAM" id="SignalP"/>
    </source>
</evidence>
<reference evidence="2" key="1">
    <citation type="submission" date="2019-09" db="EMBL/GenBank/DDBJ databases">
        <title>Draft genome information of white flower Hibiscus syriacus.</title>
        <authorList>
            <person name="Kim Y.-M."/>
        </authorList>
    </citation>
    <scope>NUCLEOTIDE SEQUENCE [LARGE SCALE GENOMIC DNA]</scope>
    <source>
        <strain evidence="2">YM2019G1</strain>
    </source>
</reference>
<organism evidence="2 3">
    <name type="scientific">Hibiscus syriacus</name>
    <name type="common">Rose of Sharon</name>
    <dbReference type="NCBI Taxonomy" id="106335"/>
    <lineage>
        <taxon>Eukaryota</taxon>
        <taxon>Viridiplantae</taxon>
        <taxon>Streptophyta</taxon>
        <taxon>Embryophyta</taxon>
        <taxon>Tracheophyta</taxon>
        <taxon>Spermatophyta</taxon>
        <taxon>Magnoliopsida</taxon>
        <taxon>eudicotyledons</taxon>
        <taxon>Gunneridae</taxon>
        <taxon>Pentapetalae</taxon>
        <taxon>rosids</taxon>
        <taxon>malvids</taxon>
        <taxon>Malvales</taxon>
        <taxon>Malvaceae</taxon>
        <taxon>Malvoideae</taxon>
        <taxon>Hibiscus</taxon>
    </lineage>
</organism>
<name>A0A6A2WTP1_HIBSY</name>
<dbReference type="PANTHER" id="PTHR33881">
    <property type="entry name" value="NEUROGENIC LOCUS NOTCH-LIKE PROTEIN"/>
    <property type="match status" value="1"/>
</dbReference>
<gene>
    <name evidence="2" type="ORF">F3Y22_tig00112738pilonHSYRG00038</name>
</gene>
<proteinExistence type="predicted"/>
<evidence type="ECO:0000313" key="3">
    <source>
        <dbReference type="Proteomes" id="UP000436088"/>
    </source>
</evidence>
<dbReference type="AlphaFoldDB" id="A0A6A2WTP1"/>
<feature type="signal peptide" evidence="1">
    <location>
        <begin position="1"/>
        <end position="22"/>
    </location>
</feature>
<evidence type="ECO:0000313" key="2">
    <source>
        <dbReference type="EMBL" id="KAE8664683.1"/>
    </source>
</evidence>
<keyword evidence="3" id="KW-1185">Reference proteome</keyword>
<sequence length="206" mass="22842">MASYRILAFSALFLILLPLAFSGDFDDLSPALSPFYGEHADQAGDTLWAMSVSVIRVGQELVMAVTMASTSLGTLDYSCQPAPPPVPQKEVPRNYRSSILALGLTWRRNLQQNRYIQACMRMRPGFSNLLNRTYFPCYSQCTLGSDCSRLGIRVEDQQATPDGGKGEPTYSFQGSFIGYFGDAHGYGSMEVVAVIRPRVTSLYYHH</sequence>
<comment type="caution">
    <text evidence="2">The sequence shown here is derived from an EMBL/GenBank/DDBJ whole genome shotgun (WGS) entry which is preliminary data.</text>
</comment>
<accession>A0A6A2WTP1</accession>